<comment type="catalytic activity">
    <reaction evidence="4">
        <text>ATP + (deoxyribonucleotide)n-3'-hydroxyl + 5'-phospho-(deoxyribonucleotide)m = (deoxyribonucleotide)n+m + AMP + diphosphate.</text>
        <dbReference type="EC" id="6.5.1.1"/>
    </reaction>
</comment>
<dbReference type="Pfam" id="PF04679">
    <property type="entry name" value="DNA_ligase_A_C"/>
    <property type="match status" value="1"/>
</dbReference>
<dbReference type="AlphaFoldDB" id="A0A1G7P646"/>
<dbReference type="InterPro" id="IPR050191">
    <property type="entry name" value="ATP-dep_DNA_ligase"/>
</dbReference>
<comment type="similarity">
    <text evidence="1">Belongs to the ATP-dependent DNA ligase family.</text>
</comment>
<evidence type="ECO:0000256" key="1">
    <source>
        <dbReference type="ARBA" id="ARBA00007572"/>
    </source>
</evidence>
<accession>A0A1G7P646</accession>
<keyword evidence="3" id="KW-0436">Ligase</keyword>
<evidence type="ECO:0000256" key="3">
    <source>
        <dbReference type="ARBA" id="ARBA00022598"/>
    </source>
</evidence>
<dbReference type="PANTHER" id="PTHR45674:SF4">
    <property type="entry name" value="DNA LIGASE 1"/>
    <property type="match status" value="1"/>
</dbReference>
<dbReference type="GO" id="GO:0003910">
    <property type="term" value="F:DNA ligase (ATP) activity"/>
    <property type="evidence" value="ECO:0007669"/>
    <property type="project" value="UniProtKB-EC"/>
</dbReference>
<name>A0A1G7P646_9BRAD</name>
<dbReference type="GO" id="GO:0006310">
    <property type="term" value="P:DNA recombination"/>
    <property type="evidence" value="ECO:0007669"/>
    <property type="project" value="InterPro"/>
</dbReference>
<dbReference type="PROSITE" id="PS50160">
    <property type="entry name" value="DNA_LIGASE_A3"/>
    <property type="match status" value="1"/>
</dbReference>
<evidence type="ECO:0000259" key="5">
    <source>
        <dbReference type="PROSITE" id="PS50160"/>
    </source>
</evidence>
<dbReference type="CDD" id="cd07906">
    <property type="entry name" value="Adenylation_DNA_ligase_LigD_LigC"/>
    <property type="match status" value="1"/>
</dbReference>
<dbReference type="EMBL" id="FMZW01000076">
    <property type="protein sequence ID" value="SDF81714.1"/>
    <property type="molecule type" value="Genomic_DNA"/>
</dbReference>
<evidence type="ECO:0000256" key="2">
    <source>
        <dbReference type="ARBA" id="ARBA00012727"/>
    </source>
</evidence>
<gene>
    <name evidence="6" type="ORF">SAMN05216337_10763</name>
</gene>
<dbReference type="Gene3D" id="3.30.1490.70">
    <property type="match status" value="1"/>
</dbReference>
<dbReference type="EC" id="6.5.1.1" evidence="2"/>
<dbReference type="GO" id="GO:0006281">
    <property type="term" value="P:DNA repair"/>
    <property type="evidence" value="ECO:0007669"/>
    <property type="project" value="InterPro"/>
</dbReference>
<dbReference type="Proteomes" id="UP000199245">
    <property type="component" value="Unassembled WGS sequence"/>
</dbReference>
<dbReference type="PANTHER" id="PTHR45674">
    <property type="entry name" value="DNA LIGASE 1/3 FAMILY MEMBER"/>
    <property type="match status" value="1"/>
</dbReference>
<dbReference type="SUPFAM" id="SSF56091">
    <property type="entry name" value="DNA ligase/mRNA capping enzyme, catalytic domain"/>
    <property type="match status" value="1"/>
</dbReference>
<reference evidence="6 7" key="1">
    <citation type="submission" date="2016-10" db="EMBL/GenBank/DDBJ databases">
        <authorList>
            <person name="de Groot N.N."/>
        </authorList>
    </citation>
    <scope>NUCLEOTIDE SEQUENCE [LARGE SCALE GENOMIC DNA]</scope>
    <source>
        <strain evidence="6 7">R5</strain>
    </source>
</reference>
<dbReference type="RefSeq" id="WP_092090291.1">
    <property type="nucleotide sequence ID" value="NZ_FMZW01000076.1"/>
</dbReference>
<dbReference type="Gene3D" id="3.30.470.30">
    <property type="entry name" value="DNA ligase/mRNA capping enzyme"/>
    <property type="match status" value="1"/>
</dbReference>
<dbReference type="Pfam" id="PF01068">
    <property type="entry name" value="DNA_ligase_A_M"/>
    <property type="match status" value="1"/>
</dbReference>
<dbReference type="Gene3D" id="2.40.50.140">
    <property type="entry name" value="Nucleic acid-binding proteins"/>
    <property type="match status" value="1"/>
</dbReference>
<organism evidence="6 7">
    <name type="scientific">Bradyrhizobium brasilense</name>
    <dbReference type="NCBI Taxonomy" id="1419277"/>
    <lineage>
        <taxon>Bacteria</taxon>
        <taxon>Pseudomonadati</taxon>
        <taxon>Pseudomonadota</taxon>
        <taxon>Alphaproteobacteria</taxon>
        <taxon>Hyphomicrobiales</taxon>
        <taxon>Nitrobacteraceae</taxon>
        <taxon>Bradyrhizobium</taxon>
    </lineage>
</organism>
<feature type="domain" description="ATP-dependent DNA ligase family profile" evidence="5">
    <location>
        <begin position="111"/>
        <end position="199"/>
    </location>
</feature>
<dbReference type="InterPro" id="IPR012310">
    <property type="entry name" value="DNA_ligase_ATP-dep_cent"/>
</dbReference>
<evidence type="ECO:0000313" key="6">
    <source>
        <dbReference type="EMBL" id="SDF81714.1"/>
    </source>
</evidence>
<dbReference type="InterPro" id="IPR012309">
    <property type="entry name" value="DNA_ligase_ATP-dep_C"/>
</dbReference>
<dbReference type="SUPFAM" id="SSF50249">
    <property type="entry name" value="Nucleic acid-binding proteins"/>
    <property type="match status" value="1"/>
</dbReference>
<dbReference type="InterPro" id="IPR012340">
    <property type="entry name" value="NA-bd_OB-fold"/>
</dbReference>
<proteinExistence type="inferred from homology"/>
<dbReference type="GO" id="GO:0005524">
    <property type="term" value="F:ATP binding"/>
    <property type="evidence" value="ECO:0007669"/>
    <property type="project" value="InterPro"/>
</dbReference>
<evidence type="ECO:0000256" key="4">
    <source>
        <dbReference type="ARBA" id="ARBA00034003"/>
    </source>
</evidence>
<evidence type="ECO:0000313" key="7">
    <source>
        <dbReference type="Proteomes" id="UP000199245"/>
    </source>
</evidence>
<dbReference type="InterPro" id="IPR014146">
    <property type="entry name" value="LigD_ligase_dom"/>
</dbReference>
<protein>
    <recommendedName>
        <fullName evidence="2">DNA ligase (ATP)</fullName>
        <ecNumber evidence="2">6.5.1.1</ecNumber>
    </recommendedName>
</protein>
<dbReference type="CDD" id="cd07971">
    <property type="entry name" value="OBF_DNA_ligase_LigD"/>
    <property type="match status" value="1"/>
</dbReference>
<sequence length="307" mass="34780">MAFQRRKPEAIGTKALFPGFIAPALASPIEKVPRGARWIHEIKFDGYRVQTHIANEDVKIYTRRGNDWTRRFKKVVQDAWHISASSAIIDGEIVVPSANGKTDFSVLQNELRGKSTRIVIVAFDLLYLNGRDLRSLPLKERKALLKKLVAGTEVQFSESFEVDGPKMFAHACRLGYEGVVSKVADSVYPTGTRSRDWVKKTCAQRETLTIAGFALDDNEWDGIYVGRRKGNELIYAGKVDHGFDKASAADLRKRLTPLIRKTQPYTKRIAHKAIWVEPKVLAEIEYRAKSAEGRVRHPFFRGVREDL</sequence>
<dbReference type="NCBIfam" id="TIGR02779">
    <property type="entry name" value="NHEJ_ligase_lig"/>
    <property type="match status" value="1"/>
</dbReference>